<keyword evidence="7" id="KW-1185">Reference proteome</keyword>
<dbReference type="GO" id="GO:0003677">
    <property type="term" value="F:DNA binding"/>
    <property type="evidence" value="ECO:0007669"/>
    <property type="project" value="TreeGrafter"/>
</dbReference>
<keyword evidence="4" id="KW-0131">Cell cycle</keyword>
<dbReference type="GO" id="GO:0007062">
    <property type="term" value="P:sister chromatid cohesion"/>
    <property type="evidence" value="ECO:0007669"/>
    <property type="project" value="TreeGrafter"/>
</dbReference>
<protein>
    <submittedName>
        <fullName evidence="6">Uncharacterized protein</fullName>
    </submittedName>
</protein>
<evidence type="ECO:0000313" key="7">
    <source>
        <dbReference type="Proteomes" id="UP000784294"/>
    </source>
</evidence>
<name>A0A3S4ZZY3_9PLAT</name>
<evidence type="ECO:0000256" key="1">
    <source>
        <dbReference type="ARBA" id="ARBA00022618"/>
    </source>
</evidence>
<keyword evidence="5" id="KW-0175">Coiled coil</keyword>
<keyword evidence="3" id="KW-0539">Nucleus</keyword>
<evidence type="ECO:0000313" key="6">
    <source>
        <dbReference type="EMBL" id="VEL16137.1"/>
    </source>
</evidence>
<dbReference type="AlphaFoldDB" id="A0A3S4ZZY3"/>
<dbReference type="EMBL" id="CAAALY010027271">
    <property type="protein sequence ID" value="VEL16137.1"/>
    <property type="molecule type" value="Genomic_DNA"/>
</dbReference>
<feature type="coiled-coil region" evidence="5">
    <location>
        <begin position="66"/>
        <end position="156"/>
    </location>
</feature>
<proteinExistence type="predicted"/>
<sequence length="177" mass="21484">MARFTYDVDYDVEETSGNVPTSRQYEDRELRIARERDRKRLEFTNQLQRINNQLEYEKSRDTEASVRRWDETVNSEKAEIDKCKKQEKKIKEEMEVEEQRKLELDTQLADSKRRAESLDSEMTEIRRRLVQRQREIQRQQKEMTQTEARLESKRAERHSLLQAAKVGYLLRFTFFDA</sequence>
<evidence type="ECO:0000256" key="5">
    <source>
        <dbReference type="SAM" id="Coils"/>
    </source>
</evidence>
<gene>
    <name evidence="6" type="ORF">PXEA_LOCUS9577</name>
</gene>
<keyword evidence="2" id="KW-0498">Mitosis</keyword>
<evidence type="ECO:0000256" key="4">
    <source>
        <dbReference type="ARBA" id="ARBA00023306"/>
    </source>
</evidence>
<evidence type="ECO:0000256" key="2">
    <source>
        <dbReference type="ARBA" id="ARBA00022776"/>
    </source>
</evidence>
<reference evidence="6" key="1">
    <citation type="submission" date="2018-11" db="EMBL/GenBank/DDBJ databases">
        <authorList>
            <consortium name="Pathogen Informatics"/>
        </authorList>
    </citation>
    <scope>NUCLEOTIDE SEQUENCE</scope>
</reference>
<accession>A0A3S4ZZY3</accession>
<dbReference type="PANTHER" id="PTHR18937">
    <property type="entry name" value="STRUCTURAL MAINTENANCE OF CHROMOSOMES SMC FAMILY MEMBER"/>
    <property type="match status" value="1"/>
</dbReference>
<comment type="caution">
    <text evidence="6">The sequence shown here is derived from an EMBL/GenBank/DDBJ whole genome shotgun (WGS) entry which is preliminary data.</text>
</comment>
<dbReference type="PANTHER" id="PTHR18937:SF12">
    <property type="entry name" value="STRUCTURAL MAINTENANCE OF CHROMOSOMES PROTEIN"/>
    <property type="match status" value="1"/>
</dbReference>
<dbReference type="GO" id="GO:0051301">
    <property type="term" value="P:cell division"/>
    <property type="evidence" value="ECO:0007669"/>
    <property type="project" value="UniProtKB-KW"/>
</dbReference>
<dbReference type="GO" id="GO:0008278">
    <property type="term" value="C:cohesin complex"/>
    <property type="evidence" value="ECO:0007669"/>
    <property type="project" value="TreeGrafter"/>
</dbReference>
<evidence type="ECO:0000256" key="3">
    <source>
        <dbReference type="ARBA" id="ARBA00023242"/>
    </source>
</evidence>
<dbReference type="Proteomes" id="UP000784294">
    <property type="component" value="Unassembled WGS sequence"/>
</dbReference>
<dbReference type="OrthoDB" id="413649at2759"/>
<dbReference type="GO" id="GO:0005634">
    <property type="term" value="C:nucleus"/>
    <property type="evidence" value="ECO:0007669"/>
    <property type="project" value="TreeGrafter"/>
</dbReference>
<keyword evidence="1" id="KW-0132">Cell division</keyword>
<organism evidence="6 7">
    <name type="scientific">Protopolystoma xenopodis</name>
    <dbReference type="NCBI Taxonomy" id="117903"/>
    <lineage>
        <taxon>Eukaryota</taxon>
        <taxon>Metazoa</taxon>
        <taxon>Spiralia</taxon>
        <taxon>Lophotrochozoa</taxon>
        <taxon>Platyhelminthes</taxon>
        <taxon>Monogenea</taxon>
        <taxon>Polyopisthocotylea</taxon>
        <taxon>Polystomatidea</taxon>
        <taxon>Polystomatidae</taxon>
        <taxon>Protopolystoma</taxon>
    </lineage>
</organism>